<sequence length="373" mass="37984">MNLPSPFRLSACAAGCLVAALHAGVAEAGVRCNALAVSSCLEARTSGLTQATIQWDDGTTTSVGPPLNTPFSMVHYGTAEYGTTTWLYNNAGLQSQLVGWPDYGGLGPAFQADYMVETGKQVGATAANWGNYTPGQVSSAFLHGQTGTLDPSLHINGYGEADYGVNKASVSMTGQVIGSYTLDASNALNPGHTGTVKTQAFGSGQAFWNDQVSFNANAGVPAGAARSVTFSAQIDGSADPFGEYIFGLALVDHAGHSQSVLSAVATAGSLAGSLQRQLSGTALVMPGETYTLYGDLIVYATSSQGGAIAASEDFSHTARITGIALPQGLSASFASGSATLSGVVTTVPEPTPTTLLVAGLGVIGWLVRRRANS</sequence>
<dbReference type="EMBL" id="JBIGIC010000009">
    <property type="protein sequence ID" value="MFG6488664.1"/>
    <property type="molecule type" value="Genomic_DNA"/>
</dbReference>
<feature type="domain" description="Ice-binding protein C-terminal" evidence="2">
    <location>
        <begin position="346"/>
        <end position="370"/>
    </location>
</feature>
<proteinExistence type="predicted"/>
<dbReference type="RefSeq" id="WP_394414003.1">
    <property type="nucleotide sequence ID" value="NZ_JBIGIC010000009.1"/>
</dbReference>
<accession>A0ABW7HFX7</accession>
<feature type="signal peptide" evidence="1">
    <location>
        <begin position="1"/>
        <end position="28"/>
    </location>
</feature>
<keyword evidence="4" id="KW-1185">Reference proteome</keyword>
<protein>
    <submittedName>
        <fullName evidence="3">PEP-CTERM sorting domain-containing protein</fullName>
    </submittedName>
</protein>
<dbReference type="Pfam" id="PF07589">
    <property type="entry name" value="PEP-CTERM"/>
    <property type="match status" value="1"/>
</dbReference>
<keyword evidence="1" id="KW-0732">Signal</keyword>
<dbReference type="Proteomes" id="UP001606134">
    <property type="component" value="Unassembled WGS sequence"/>
</dbReference>
<feature type="chain" id="PRO_5045852469" evidence="1">
    <location>
        <begin position="29"/>
        <end position="373"/>
    </location>
</feature>
<name>A0ABW7HFX7_9BURK</name>
<evidence type="ECO:0000259" key="2">
    <source>
        <dbReference type="Pfam" id="PF07589"/>
    </source>
</evidence>
<reference evidence="3 4" key="1">
    <citation type="submission" date="2024-08" db="EMBL/GenBank/DDBJ databases">
        <authorList>
            <person name="Lu H."/>
        </authorList>
    </citation>
    <scope>NUCLEOTIDE SEQUENCE [LARGE SCALE GENOMIC DNA]</scope>
    <source>
        <strain evidence="3 4">BYS78W</strain>
    </source>
</reference>
<evidence type="ECO:0000313" key="3">
    <source>
        <dbReference type="EMBL" id="MFG6488664.1"/>
    </source>
</evidence>
<gene>
    <name evidence="3" type="ORF">ACG04R_18410</name>
</gene>
<dbReference type="InterPro" id="IPR013424">
    <property type="entry name" value="Ice-binding_C"/>
</dbReference>
<evidence type="ECO:0000313" key="4">
    <source>
        <dbReference type="Proteomes" id="UP001606134"/>
    </source>
</evidence>
<comment type="caution">
    <text evidence="3">The sequence shown here is derived from an EMBL/GenBank/DDBJ whole genome shotgun (WGS) entry which is preliminary data.</text>
</comment>
<evidence type="ECO:0000256" key="1">
    <source>
        <dbReference type="SAM" id="SignalP"/>
    </source>
</evidence>
<organism evidence="3 4">
    <name type="scientific">Pelomonas candidula</name>
    <dbReference type="NCBI Taxonomy" id="3299025"/>
    <lineage>
        <taxon>Bacteria</taxon>
        <taxon>Pseudomonadati</taxon>
        <taxon>Pseudomonadota</taxon>
        <taxon>Betaproteobacteria</taxon>
        <taxon>Burkholderiales</taxon>
        <taxon>Sphaerotilaceae</taxon>
        <taxon>Roseateles</taxon>
    </lineage>
</organism>